<dbReference type="Proteomes" id="UP000317494">
    <property type="component" value="Unassembled WGS sequence"/>
</dbReference>
<evidence type="ECO:0000256" key="1">
    <source>
        <dbReference type="ARBA" id="ARBA00004123"/>
    </source>
</evidence>
<dbReference type="Gene3D" id="3.30.1490.120">
    <property type="entry name" value="RNA polymerase Rpb7-like, N-terminal domain"/>
    <property type="match status" value="1"/>
</dbReference>
<organism evidence="7 9">
    <name type="scientific">Synchytrium endobioticum</name>
    <dbReference type="NCBI Taxonomy" id="286115"/>
    <lineage>
        <taxon>Eukaryota</taxon>
        <taxon>Fungi</taxon>
        <taxon>Fungi incertae sedis</taxon>
        <taxon>Chytridiomycota</taxon>
        <taxon>Chytridiomycota incertae sedis</taxon>
        <taxon>Chytridiomycetes</taxon>
        <taxon>Synchytriales</taxon>
        <taxon>Synchytriaceae</taxon>
        <taxon>Synchytrium</taxon>
    </lineage>
</organism>
<dbReference type="GO" id="GO:0005736">
    <property type="term" value="C:RNA polymerase I complex"/>
    <property type="evidence" value="ECO:0007669"/>
    <property type="project" value="TreeGrafter"/>
</dbReference>
<dbReference type="InterPro" id="IPR045113">
    <property type="entry name" value="Rpb7-like"/>
</dbReference>
<dbReference type="GO" id="GO:0006352">
    <property type="term" value="P:DNA-templated transcription initiation"/>
    <property type="evidence" value="ECO:0007669"/>
    <property type="project" value="InterPro"/>
</dbReference>
<dbReference type="VEuPathDB" id="FungiDB:SeMB42_g07230"/>
<feature type="domain" description="RPA43 OB" evidence="6">
    <location>
        <begin position="134"/>
        <end position="172"/>
    </location>
</feature>
<evidence type="ECO:0000256" key="2">
    <source>
        <dbReference type="ARBA" id="ARBA00022478"/>
    </source>
</evidence>
<evidence type="ECO:0000256" key="3">
    <source>
        <dbReference type="ARBA" id="ARBA00023163"/>
    </source>
</evidence>
<dbReference type="Proteomes" id="UP000320475">
    <property type="component" value="Unassembled WGS sequence"/>
</dbReference>
<feature type="compositionally biased region" description="Basic and acidic residues" evidence="5">
    <location>
        <begin position="273"/>
        <end position="285"/>
    </location>
</feature>
<evidence type="ECO:0000259" key="6">
    <source>
        <dbReference type="Pfam" id="PF17875"/>
    </source>
</evidence>
<feature type="compositionally biased region" description="Basic residues" evidence="5">
    <location>
        <begin position="350"/>
        <end position="360"/>
    </location>
</feature>
<comment type="caution">
    <text evidence="7">The sequence shown here is derived from an EMBL/GenBank/DDBJ whole genome shotgun (WGS) entry which is preliminary data.</text>
</comment>
<comment type="subcellular location">
    <subcellularLocation>
        <location evidence="1">Nucleus</location>
    </subcellularLocation>
</comment>
<dbReference type="AlphaFoldDB" id="A0A507C0U1"/>
<dbReference type="GO" id="GO:0006362">
    <property type="term" value="P:transcription elongation by RNA polymerase I"/>
    <property type="evidence" value="ECO:0007669"/>
    <property type="project" value="TreeGrafter"/>
</dbReference>
<dbReference type="EMBL" id="QEAN01000483">
    <property type="protein sequence ID" value="TPX35150.1"/>
    <property type="molecule type" value="Genomic_DNA"/>
</dbReference>
<keyword evidence="3" id="KW-0804">Transcription</keyword>
<feature type="region of interest" description="Disordered" evidence="5">
    <location>
        <begin position="1"/>
        <end position="31"/>
    </location>
</feature>
<dbReference type="InterPro" id="IPR041178">
    <property type="entry name" value="RPA43_OB"/>
</dbReference>
<proteinExistence type="predicted"/>
<dbReference type="InterPro" id="IPR036898">
    <property type="entry name" value="RNA_pol_Rpb7-like_N_sf"/>
</dbReference>
<gene>
    <name evidence="8" type="ORF">SeLEV6574_g01022</name>
    <name evidence="7" type="ORF">SeMB42_g07230</name>
</gene>
<dbReference type="Gene3D" id="2.40.50.1060">
    <property type="match status" value="1"/>
</dbReference>
<name>A0A507C0U1_9FUNG</name>
<keyword evidence="4" id="KW-0539">Nucleus</keyword>
<dbReference type="PANTHER" id="PTHR12709:SF5">
    <property type="entry name" value="DNA-DIRECTED RNA POLYMERASE I SUBUNIT RPA43"/>
    <property type="match status" value="1"/>
</dbReference>
<evidence type="ECO:0000313" key="8">
    <source>
        <dbReference type="EMBL" id="TPX50182.1"/>
    </source>
</evidence>
<evidence type="ECO:0000256" key="5">
    <source>
        <dbReference type="SAM" id="MobiDB-lite"/>
    </source>
</evidence>
<evidence type="ECO:0000313" key="7">
    <source>
        <dbReference type="EMBL" id="TPX35150.1"/>
    </source>
</evidence>
<evidence type="ECO:0000256" key="4">
    <source>
        <dbReference type="ARBA" id="ARBA00023242"/>
    </source>
</evidence>
<dbReference type="EMBL" id="QEAM01000021">
    <property type="protein sequence ID" value="TPX50182.1"/>
    <property type="molecule type" value="Genomic_DNA"/>
</dbReference>
<sequence>MSKGKKRALSPIRPLGDTPGSPVGGRPHKKQALDITPLPQQAPPQTNLHAPFRKCQVIWQMTIPPVFAGNIMDGIHSIINAYLIKYMPELDGVLLSYTAPLLLVSSSARIINDSPYLHFPIKTTLTIFAPPLRSNIVGIVNKVSPDHIGCLVCGIFNASIPSDAMRRDEMSWSDEQCCWIVNGEAMNVGSAVRFSVADLIKRNSMLSISGSLRLDPQNTGLIPSSLLENHAPPPLQHEEFDMDVDTLQTSNPTPNKRATHVRFDESDDDDDETSIKMESQHEHSKPSIMPSADPAYQSDGDVDITKVKKEKKEKASEVKRFIEPEDPIGGISTEPQQQGNEQPELMALIKVKKEKKKKSKVKQEPVS</sequence>
<feature type="compositionally biased region" description="Polar residues" evidence="5">
    <location>
        <begin position="246"/>
        <end position="256"/>
    </location>
</feature>
<protein>
    <recommendedName>
        <fullName evidence="6">RPA43 OB domain-containing protein</fullName>
    </recommendedName>
</protein>
<feature type="compositionally biased region" description="Basic and acidic residues" evidence="5">
    <location>
        <begin position="303"/>
        <end position="323"/>
    </location>
</feature>
<dbReference type="Pfam" id="PF17875">
    <property type="entry name" value="RPA43_OB"/>
    <property type="match status" value="1"/>
</dbReference>
<dbReference type="STRING" id="286115.A0A507C0U1"/>
<dbReference type="OrthoDB" id="10250504at2759"/>
<reference evidence="9 10" key="1">
    <citation type="journal article" date="2019" name="Sci. Rep.">
        <title>Comparative genomics of chytrid fungi reveal insights into the obligate biotrophic and pathogenic lifestyle of Synchytrium endobioticum.</title>
        <authorList>
            <person name="van de Vossenberg B.T.L.H."/>
            <person name="Warris S."/>
            <person name="Nguyen H.D.T."/>
            <person name="van Gent-Pelzer M.P.E."/>
            <person name="Joly D.L."/>
            <person name="van de Geest H.C."/>
            <person name="Bonants P.J.M."/>
            <person name="Smith D.S."/>
            <person name="Levesque C.A."/>
            <person name="van der Lee T.A.J."/>
        </authorList>
    </citation>
    <scope>NUCLEOTIDE SEQUENCE [LARGE SCALE GENOMIC DNA]</scope>
    <source>
        <strain evidence="8 10">LEV6574</strain>
        <strain evidence="7 9">MB42</strain>
    </source>
</reference>
<keyword evidence="9" id="KW-1185">Reference proteome</keyword>
<evidence type="ECO:0000313" key="9">
    <source>
        <dbReference type="Proteomes" id="UP000317494"/>
    </source>
</evidence>
<feature type="region of interest" description="Disordered" evidence="5">
    <location>
        <begin position="246"/>
        <end position="367"/>
    </location>
</feature>
<evidence type="ECO:0000313" key="10">
    <source>
        <dbReference type="Proteomes" id="UP000320475"/>
    </source>
</evidence>
<accession>A0A507C0U1</accession>
<dbReference type="PANTHER" id="PTHR12709">
    <property type="entry name" value="DNA-DIRECTED RNA POLYMERASE II, III"/>
    <property type="match status" value="1"/>
</dbReference>
<keyword evidence="2" id="KW-0240">DNA-directed RNA polymerase</keyword>